<dbReference type="PRINTS" id="PR00249">
    <property type="entry name" value="GPCRSECRETIN"/>
</dbReference>
<evidence type="ECO:0000259" key="9">
    <source>
        <dbReference type="PROSITE" id="PS50261"/>
    </source>
</evidence>
<keyword evidence="11" id="KW-1185">Reference proteome</keyword>
<evidence type="ECO:0000313" key="11">
    <source>
        <dbReference type="Proteomes" id="UP000823561"/>
    </source>
</evidence>
<dbReference type="Gene3D" id="1.20.1070.10">
    <property type="entry name" value="Rhodopsin 7-helix transmembrane proteins"/>
    <property type="match status" value="1"/>
</dbReference>
<feature type="region of interest" description="Disordered" evidence="6">
    <location>
        <begin position="549"/>
        <end position="571"/>
    </location>
</feature>
<evidence type="ECO:0000256" key="3">
    <source>
        <dbReference type="ARBA" id="ARBA00022989"/>
    </source>
</evidence>
<dbReference type="GO" id="GO:0004930">
    <property type="term" value="F:G protein-coupled receptor activity"/>
    <property type="evidence" value="ECO:0007669"/>
    <property type="project" value="InterPro"/>
</dbReference>
<organism evidence="10 11">
    <name type="scientific">Alosa alosa</name>
    <name type="common">allis shad</name>
    <dbReference type="NCBI Taxonomy" id="278164"/>
    <lineage>
        <taxon>Eukaryota</taxon>
        <taxon>Metazoa</taxon>
        <taxon>Chordata</taxon>
        <taxon>Craniata</taxon>
        <taxon>Vertebrata</taxon>
        <taxon>Euteleostomi</taxon>
        <taxon>Actinopterygii</taxon>
        <taxon>Neopterygii</taxon>
        <taxon>Teleostei</taxon>
        <taxon>Clupei</taxon>
        <taxon>Clupeiformes</taxon>
        <taxon>Clupeoidei</taxon>
        <taxon>Clupeidae</taxon>
        <taxon>Alosa</taxon>
    </lineage>
</organism>
<dbReference type="InterPro" id="IPR000203">
    <property type="entry name" value="GPS"/>
</dbReference>
<dbReference type="Pfam" id="PF01825">
    <property type="entry name" value="GPS"/>
    <property type="match status" value="1"/>
</dbReference>
<proteinExistence type="predicted"/>
<evidence type="ECO:0000256" key="2">
    <source>
        <dbReference type="ARBA" id="ARBA00022692"/>
    </source>
</evidence>
<feature type="transmembrane region" description="Helical" evidence="7">
    <location>
        <begin position="492"/>
        <end position="509"/>
    </location>
</feature>
<feature type="domain" description="GAIN-B" evidence="8">
    <location>
        <begin position="142"/>
        <end position="284"/>
    </location>
</feature>
<comment type="caution">
    <text evidence="10">The sequence shown here is derived from an EMBL/GenBank/DDBJ whole genome shotgun (WGS) entry which is preliminary data.</text>
</comment>
<evidence type="ECO:0000256" key="5">
    <source>
        <dbReference type="ARBA" id="ARBA00023157"/>
    </source>
</evidence>
<dbReference type="SMART" id="SM00303">
    <property type="entry name" value="GPS"/>
    <property type="match status" value="1"/>
</dbReference>
<dbReference type="AlphaFoldDB" id="A0AAV6GTN5"/>
<dbReference type="GO" id="GO:0007166">
    <property type="term" value="P:cell surface receptor signaling pathway"/>
    <property type="evidence" value="ECO:0007669"/>
    <property type="project" value="InterPro"/>
</dbReference>
<dbReference type="EMBL" id="JADWDJ010000008">
    <property type="protein sequence ID" value="KAG5277277.1"/>
    <property type="molecule type" value="Genomic_DNA"/>
</dbReference>
<dbReference type="InterPro" id="IPR017981">
    <property type="entry name" value="GPCR_2-like_7TM"/>
</dbReference>
<gene>
    <name evidence="10" type="ORF">AALO_G00115690</name>
</gene>
<evidence type="ECO:0000313" key="10">
    <source>
        <dbReference type="EMBL" id="KAG5277277.1"/>
    </source>
</evidence>
<feature type="transmembrane region" description="Helical" evidence="7">
    <location>
        <begin position="521"/>
        <end position="540"/>
    </location>
</feature>
<dbReference type="InterPro" id="IPR057244">
    <property type="entry name" value="GAIN_B"/>
</dbReference>
<keyword evidence="5" id="KW-1015">Disulfide bond</keyword>
<dbReference type="PANTHER" id="PTHR12011">
    <property type="entry name" value="ADHESION G-PROTEIN COUPLED RECEPTOR"/>
    <property type="match status" value="1"/>
</dbReference>
<evidence type="ECO:0000256" key="7">
    <source>
        <dbReference type="SAM" id="Phobius"/>
    </source>
</evidence>
<feature type="transmembrane region" description="Helical" evidence="7">
    <location>
        <begin position="295"/>
        <end position="318"/>
    </location>
</feature>
<feature type="transmembrane region" description="Helical" evidence="7">
    <location>
        <begin position="364"/>
        <end position="388"/>
    </location>
</feature>
<evidence type="ECO:0000256" key="4">
    <source>
        <dbReference type="ARBA" id="ARBA00023136"/>
    </source>
</evidence>
<dbReference type="GO" id="GO:0005886">
    <property type="term" value="C:plasma membrane"/>
    <property type="evidence" value="ECO:0007669"/>
    <property type="project" value="TreeGrafter"/>
</dbReference>
<evidence type="ECO:0000256" key="6">
    <source>
        <dbReference type="SAM" id="MobiDB-lite"/>
    </source>
</evidence>
<keyword evidence="4 7" id="KW-0472">Membrane</keyword>
<dbReference type="Pfam" id="PF00002">
    <property type="entry name" value="7tm_2"/>
    <property type="match status" value="1"/>
</dbReference>
<dbReference type="InterPro" id="IPR000832">
    <property type="entry name" value="GPCR_2_secretin-like"/>
</dbReference>
<dbReference type="PROSITE" id="PS50221">
    <property type="entry name" value="GAIN_B"/>
    <property type="match status" value="1"/>
</dbReference>
<accession>A0AAV6GTN5</accession>
<name>A0AAV6GTN5_9TELE</name>
<sequence length="571" mass="63171">MDRSFNVMFCGQEGGSNCSSPPPFKKDDVCKNADYDKNCADIPFELRIHTTNSGLNCSKCGNPIKDLPKLDTTKIPGFPYIPAQNNSGNGESVDPGDASKVMQQLSSVAKSMGNLTKASLSIGPIKGVMVKPKDEADLYKLSFVSTDSGLNLIQDEAKLKEYPLSVSVSEEAYRKSYNHSEKDAFVGVFRFPNMTGENYTAFSSYVYAIDMGTNISNLSEPIQIKYNMNPPEGFNLSCQSWDGEGAQPIWTDTGCLTNISNNDVTCECSHLTFFAVLMTPLERNISASDLTSLTYITYIGCGISLFFLGITLFMFCCIRAKASNATHVLIHLLLALFLLDLTFLSNESIAGMGSDVACKVMGGVMHYSMLCSFTWFAVEAFHLCLQLTRFATVTIANYKLKLCCVGWLPGAVVVLILFSLGTYGELKIYTDSETVVKMCWITDLQTQYVVNIGYYTVIFLFTSTIFVVMLRWLCYLRGSKFKQGGSTRSQDVIAVMGLCCMLGLTWSFAFFSHGPLRVPSYYIFSVLNSLQGFFLFLYYYNTSSIIREGETNSSSSSSTKTSISESKNPYM</sequence>
<dbReference type="Proteomes" id="UP000823561">
    <property type="component" value="Chromosome 8"/>
</dbReference>
<evidence type="ECO:0000256" key="1">
    <source>
        <dbReference type="ARBA" id="ARBA00004141"/>
    </source>
</evidence>
<dbReference type="InterPro" id="IPR046338">
    <property type="entry name" value="GAIN_dom_sf"/>
</dbReference>
<feature type="compositionally biased region" description="Low complexity" evidence="6">
    <location>
        <begin position="551"/>
        <end position="571"/>
    </location>
</feature>
<feature type="domain" description="G-protein coupled receptors family 2 profile 2" evidence="9">
    <location>
        <begin position="293"/>
        <end position="543"/>
    </location>
</feature>
<reference evidence="10" key="1">
    <citation type="submission" date="2020-10" db="EMBL/GenBank/DDBJ databases">
        <title>Chromosome-scale genome assembly of the Allis shad, Alosa alosa.</title>
        <authorList>
            <person name="Margot Z."/>
            <person name="Christophe K."/>
            <person name="Cabau C."/>
            <person name="Louis A."/>
            <person name="Berthelot C."/>
            <person name="Parey E."/>
            <person name="Roest Crollius H."/>
            <person name="Montfort J."/>
            <person name="Robinson-Rechavi M."/>
            <person name="Bucao C."/>
            <person name="Bouchez O."/>
            <person name="Gislard M."/>
            <person name="Lluch J."/>
            <person name="Milhes M."/>
            <person name="Lampietro C."/>
            <person name="Lopez Roques C."/>
            <person name="Donnadieu C."/>
            <person name="Braasch I."/>
            <person name="Desvignes T."/>
            <person name="Postlethwait J."/>
            <person name="Bobe J."/>
            <person name="Guiguen Y."/>
        </authorList>
    </citation>
    <scope>NUCLEOTIDE SEQUENCE</scope>
    <source>
        <strain evidence="10">M-15738</strain>
        <tissue evidence="10">Blood</tissue>
    </source>
</reference>
<dbReference type="GO" id="GO:0007189">
    <property type="term" value="P:adenylate cyclase-activating G protein-coupled receptor signaling pathway"/>
    <property type="evidence" value="ECO:0007669"/>
    <property type="project" value="TreeGrafter"/>
</dbReference>
<keyword evidence="3 7" id="KW-1133">Transmembrane helix</keyword>
<feature type="transmembrane region" description="Helical" evidence="7">
    <location>
        <begin position="400"/>
        <end position="420"/>
    </location>
</feature>
<comment type="subcellular location">
    <subcellularLocation>
        <location evidence="1">Membrane</location>
        <topology evidence="1">Multi-pass membrane protein</topology>
    </subcellularLocation>
</comment>
<dbReference type="PROSITE" id="PS50261">
    <property type="entry name" value="G_PROTEIN_RECEP_F2_4"/>
    <property type="match status" value="1"/>
</dbReference>
<feature type="transmembrane region" description="Helical" evidence="7">
    <location>
        <begin position="452"/>
        <end position="472"/>
    </location>
</feature>
<evidence type="ECO:0000259" key="8">
    <source>
        <dbReference type="PROSITE" id="PS50221"/>
    </source>
</evidence>
<feature type="transmembrane region" description="Helical" evidence="7">
    <location>
        <begin position="325"/>
        <end position="344"/>
    </location>
</feature>
<protein>
    <submittedName>
        <fullName evidence="10">Uncharacterized protein</fullName>
    </submittedName>
</protein>
<dbReference type="Gene3D" id="2.60.220.50">
    <property type="match status" value="1"/>
</dbReference>
<keyword evidence="2 7" id="KW-0812">Transmembrane</keyword>
<dbReference type="PANTHER" id="PTHR12011:SF474">
    <property type="entry name" value="ADHESION G PROTEIN-COUPLED RECEPTOR G11-RELATED"/>
    <property type="match status" value="1"/>
</dbReference>